<dbReference type="AlphaFoldDB" id="A0A6S6S3F7"/>
<dbReference type="InterPro" id="IPR013397">
    <property type="entry name" value="CRISPR-assoc_prot_Csy1"/>
</dbReference>
<evidence type="ECO:0000313" key="1">
    <source>
        <dbReference type="EMBL" id="CAA6799429.1"/>
    </source>
</evidence>
<sequence>MNEIISKFFDNRKEAWIKKNLKSSMEEDEVLELHEKCAIEFSRQVWLPNASKRAGQISMATHPCTFSHPSARKNKNGYVTSIIANVEKSNDGFFRTGNVEVQRDALGNAAALDVHKFLTLLMPDGKQLIEHIQEESQLAISLLTINTKSYEELRDEFLAMVSTSTESVTSSKIKQVYFPVKEGYHQLSILTNSGMIFELRKRLNKIRFGEDEEEKEFLKMLRNSKRNNEFSEDGYREIYNLTTIAYGGTKPQNISVLNSQNGGKAQLLYSMPPVLDKREIYFPKTDFFKNSMSIWDFKETFFALDRIYKTDYNNINIREGRDYRYGEIIDKIIDKMWAIRNVSKEQYYEKNSKLKHHQKIWLHDKYEEEREKNDEWLEKIMKEISSS</sequence>
<protein>
    <submittedName>
        <fullName evidence="1">CRISPR-associated protein, Csy1 family</fullName>
    </submittedName>
</protein>
<name>A0A6S6S3F7_9BACT</name>
<proteinExistence type="predicted"/>
<organism evidence="1">
    <name type="scientific">uncultured Sulfurovum sp</name>
    <dbReference type="NCBI Taxonomy" id="269237"/>
    <lineage>
        <taxon>Bacteria</taxon>
        <taxon>Pseudomonadati</taxon>
        <taxon>Campylobacterota</taxon>
        <taxon>Epsilonproteobacteria</taxon>
        <taxon>Campylobacterales</taxon>
        <taxon>Sulfurovaceae</taxon>
        <taxon>Sulfurovum</taxon>
        <taxon>environmental samples</taxon>
    </lineage>
</organism>
<dbReference type="Pfam" id="PF09611">
    <property type="entry name" value="Cas_Csy1"/>
    <property type="match status" value="1"/>
</dbReference>
<gene>
    <name evidence="1" type="ORF">HELGO_WM31494</name>
</gene>
<dbReference type="EMBL" id="CACVAP010000019">
    <property type="protein sequence ID" value="CAA6799429.1"/>
    <property type="molecule type" value="Genomic_DNA"/>
</dbReference>
<accession>A0A6S6S3F7</accession>
<reference evidence="1" key="1">
    <citation type="submission" date="2020-01" db="EMBL/GenBank/DDBJ databases">
        <authorList>
            <person name="Meier V. D."/>
            <person name="Meier V D."/>
        </authorList>
    </citation>
    <scope>NUCLEOTIDE SEQUENCE</scope>
    <source>
        <strain evidence="1">HLG_WM_MAG_06</strain>
    </source>
</reference>